<dbReference type="EMBL" id="VSSQ01000159">
    <property type="protein sequence ID" value="MPL82198.1"/>
    <property type="molecule type" value="Genomic_DNA"/>
</dbReference>
<accession>A0A644UT11</accession>
<dbReference type="SUPFAM" id="SSF51735">
    <property type="entry name" value="NAD(P)-binding Rossmann-fold domains"/>
    <property type="match status" value="1"/>
</dbReference>
<evidence type="ECO:0000256" key="2">
    <source>
        <dbReference type="ARBA" id="ARBA00023002"/>
    </source>
</evidence>
<dbReference type="PANTHER" id="PTHR48107:SF7">
    <property type="entry name" value="RE15974P"/>
    <property type="match status" value="1"/>
</dbReference>
<name>A0A644UT11_9ZZZZ</name>
<evidence type="ECO:0000313" key="3">
    <source>
        <dbReference type="EMBL" id="MPL82198.1"/>
    </source>
</evidence>
<dbReference type="Gene3D" id="3.40.50.720">
    <property type="entry name" value="NAD(P)-binding Rossmann-like Domain"/>
    <property type="match status" value="1"/>
</dbReference>
<dbReference type="PANTHER" id="PTHR48107">
    <property type="entry name" value="NADPH-DEPENDENT ALDEHYDE REDUCTASE-LIKE PROTEIN, CHLOROPLASTIC-RELATED"/>
    <property type="match status" value="1"/>
</dbReference>
<dbReference type="InterPro" id="IPR036291">
    <property type="entry name" value="NAD(P)-bd_dom_sf"/>
</dbReference>
<dbReference type="Pfam" id="PF13561">
    <property type="entry name" value="adh_short_C2"/>
    <property type="match status" value="1"/>
</dbReference>
<sequence length="250" mass="25780">MTMHTSSSNAAIVTGAARGIGAAIARRLAGDGLAVIVNYASSAGKAEALAAEICAQGGRALAVKADVTVPEQAADLFSACEGAFGTVRVLVNNAGLMQPGMVPLAQTDDTLFDRIVSTNIKGVFNMLRLAAARMQEGGRIINLSTSVNRLALPGYAIYAATKSAVETMTGIFSKELRGRDITVNAVGPGPTATDLFFEGKTEGQVEAMAKLPPLERLAQPEDIASVVAFLAGRDGGWINGQTIRANGGMV</sequence>
<protein>
    <submittedName>
        <fullName evidence="3">3-oxoacyl-[acyl-carrier-protein] reductase FabG</fullName>
        <ecNumber evidence="3">1.1.1.100</ecNumber>
    </submittedName>
</protein>
<gene>
    <name evidence="3" type="primary">fabG_22</name>
    <name evidence="3" type="ORF">SDC9_28133</name>
</gene>
<comment type="caution">
    <text evidence="3">The sequence shown here is derived from an EMBL/GenBank/DDBJ whole genome shotgun (WGS) entry which is preliminary data.</text>
</comment>
<keyword evidence="2 3" id="KW-0560">Oxidoreductase</keyword>
<evidence type="ECO:0000256" key="1">
    <source>
        <dbReference type="ARBA" id="ARBA00006484"/>
    </source>
</evidence>
<proteinExistence type="inferred from homology"/>
<dbReference type="AlphaFoldDB" id="A0A644UT11"/>
<dbReference type="PRINTS" id="PR00081">
    <property type="entry name" value="GDHRDH"/>
</dbReference>
<dbReference type="GO" id="GO:0004316">
    <property type="term" value="F:3-oxoacyl-[acyl-carrier-protein] reductase (NADPH) activity"/>
    <property type="evidence" value="ECO:0007669"/>
    <property type="project" value="UniProtKB-EC"/>
</dbReference>
<comment type="similarity">
    <text evidence="1">Belongs to the short-chain dehydrogenases/reductases (SDR) family.</text>
</comment>
<organism evidence="3">
    <name type="scientific">bioreactor metagenome</name>
    <dbReference type="NCBI Taxonomy" id="1076179"/>
    <lineage>
        <taxon>unclassified sequences</taxon>
        <taxon>metagenomes</taxon>
        <taxon>ecological metagenomes</taxon>
    </lineage>
</organism>
<dbReference type="PRINTS" id="PR00080">
    <property type="entry name" value="SDRFAMILY"/>
</dbReference>
<dbReference type="EC" id="1.1.1.100" evidence="3"/>
<dbReference type="FunFam" id="3.40.50.720:FF:000084">
    <property type="entry name" value="Short-chain dehydrogenase reductase"/>
    <property type="match status" value="1"/>
</dbReference>
<reference evidence="3" key="1">
    <citation type="submission" date="2019-08" db="EMBL/GenBank/DDBJ databases">
        <authorList>
            <person name="Kucharzyk K."/>
            <person name="Murdoch R.W."/>
            <person name="Higgins S."/>
            <person name="Loffler F."/>
        </authorList>
    </citation>
    <scope>NUCLEOTIDE SEQUENCE</scope>
</reference>
<dbReference type="InterPro" id="IPR002347">
    <property type="entry name" value="SDR_fam"/>
</dbReference>